<comment type="caution">
    <text evidence="2">The sequence shown here is derived from an EMBL/GenBank/DDBJ whole genome shotgun (WGS) entry which is preliminary data.</text>
</comment>
<gene>
    <name evidence="2" type="ORF">J3D65DRAFT_624548</name>
</gene>
<dbReference type="RefSeq" id="XP_066655293.1">
    <property type="nucleotide sequence ID" value="XM_066800261.1"/>
</dbReference>
<proteinExistence type="predicted"/>
<feature type="signal peptide" evidence="1">
    <location>
        <begin position="1"/>
        <end position="18"/>
    </location>
</feature>
<evidence type="ECO:0000256" key="1">
    <source>
        <dbReference type="SAM" id="SignalP"/>
    </source>
</evidence>
<keyword evidence="3" id="KW-1185">Reference proteome</keyword>
<evidence type="ECO:0000313" key="3">
    <source>
        <dbReference type="Proteomes" id="UP001360953"/>
    </source>
</evidence>
<dbReference type="EMBL" id="JBBPEH010000006">
    <property type="protein sequence ID" value="KAK7537142.1"/>
    <property type="molecule type" value="Genomic_DNA"/>
</dbReference>
<dbReference type="Proteomes" id="UP001360953">
    <property type="component" value="Unassembled WGS sequence"/>
</dbReference>
<reference evidence="2 3" key="1">
    <citation type="submission" date="2024-04" db="EMBL/GenBank/DDBJ databases">
        <title>Phyllosticta paracitricarpa is synonymous to the EU quarantine fungus P. citricarpa based on phylogenomic analyses.</title>
        <authorList>
            <consortium name="Lawrence Berkeley National Laboratory"/>
            <person name="Van ingen-buijs V.A."/>
            <person name="Van westerhoven A.C."/>
            <person name="Haridas S."/>
            <person name="Skiadas P."/>
            <person name="Martin F."/>
            <person name="Groenewald J.Z."/>
            <person name="Crous P.W."/>
            <person name="Seidl M.F."/>
        </authorList>
    </citation>
    <scope>NUCLEOTIDE SEQUENCE [LARGE SCALE GENOMIC DNA]</scope>
    <source>
        <strain evidence="2 3">CPC 17464</strain>
    </source>
</reference>
<evidence type="ECO:0008006" key="4">
    <source>
        <dbReference type="Google" id="ProtNLM"/>
    </source>
</evidence>
<sequence length="76" mass="8681">MVRLRSLFLTSFLSACETTRAPRPTHVTLPRLLLVTSNYPQLKLFHSFSMGGSLPPHVYQRQERLLCQGPPRMGSR</sequence>
<accession>A0ABR1LPN3</accession>
<dbReference type="GeneID" id="92033167"/>
<protein>
    <recommendedName>
        <fullName evidence="4">Secreted protein</fullName>
    </recommendedName>
</protein>
<name>A0ABR1LPN3_9PEZI</name>
<organism evidence="2 3">
    <name type="scientific">Phyllosticta citribraziliensis</name>
    <dbReference type="NCBI Taxonomy" id="989973"/>
    <lineage>
        <taxon>Eukaryota</taxon>
        <taxon>Fungi</taxon>
        <taxon>Dikarya</taxon>
        <taxon>Ascomycota</taxon>
        <taxon>Pezizomycotina</taxon>
        <taxon>Dothideomycetes</taxon>
        <taxon>Dothideomycetes incertae sedis</taxon>
        <taxon>Botryosphaeriales</taxon>
        <taxon>Phyllostictaceae</taxon>
        <taxon>Phyllosticta</taxon>
    </lineage>
</organism>
<keyword evidence="1" id="KW-0732">Signal</keyword>
<evidence type="ECO:0000313" key="2">
    <source>
        <dbReference type="EMBL" id="KAK7537142.1"/>
    </source>
</evidence>
<dbReference type="PROSITE" id="PS51257">
    <property type="entry name" value="PROKAR_LIPOPROTEIN"/>
    <property type="match status" value="1"/>
</dbReference>
<feature type="chain" id="PRO_5046066183" description="Secreted protein" evidence="1">
    <location>
        <begin position="19"/>
        <end position="76"/>
    </location>
</feature>